<organism evidence="4 5">
    <name type="scientific">Streptomyces smaragdinus</name>
    <dbReference type="NCBI Taxonomy" id="2585196"/>
    <lineage>
        <taxon>Bacteria</taxon>
        <taxon>Bacillati</taxon>
        <taxon>Actinomycetota</taxon>
        <taxon>Actinomycetes</taxon>
        <taxon>Kitasatosporales</taxon>
        <taxon>Streptomycetaceae</taxon>
        <taxon>Streptomyces</taxon>
    </lineage>
</organism>
<dbReference type="Pfam" id="PF13365">
    <property type="entry name" value="Trypsin_2"/>
    <property type="match status" value="1"/>
</dbReference>
<dbReference type="SMART" id="SM00028">
    <property type="entry name" value="TPR"/>
    <property type="match status" value="6"/>
</dbReference>
<evidence type="ECO:0000256" key="2">
    <source>
        <dbReference type="SAM" id="MobiDB-lite"/>
    </source>
</evidence>
<dbReference type="SUPFAM" id="SSF50494">
    <property type="entry name" value="Trypsin-like serine proteases"/>
    <property type="match status" value="1"/>
</dbReference>
<dbReference type="RefSeq" id="WP_153455785.1">
    <property type="nucleotide sequence ID" value="NZ_WEGJ01000026.1"/>
</dbReference>
<keyword evidence="1" id="KW-0802">TPR repeat</keyword>
<dbReference type="InterPro" id="IPR011990">
    <property type="entry name" value="TPR-like_helical_dom_sf"/>
</dbReference>
<evidence type="ECO:0000313" key="4">
    <source>
        <dbReference type="EMBL" id="MQY14941.1"/>
    </source>
</evidence>
<gene>
    <name evidence="4" type="ORF">SRB5_51170</name>
</gene>
<reference evidence="4 5" key="1">
    <citation type="submission" date="2019-10" db="EMBL/GenBank/DDBJ databases">
        <title>Streptomyces smaragdinus sp. nov. and Streptomyces fabii sp. nov., isolated from the gut of fungus growing-termite Macrotermes natalensis.</title>
        <authorList>
            <person name="Schwitalla J."/>
            <person name="Benndorf R."/>
            <person name="Martin K."/>
            <person name="De Beer W."/>
            <person name="Kaster A.-K."/>
            <person name="Vollmers J."/>
            <person name="Poulsen M."/>
            <person name="Beemelmanns C."/>
        </authorList>
    </citation>
    <scope>NUCLEOTIDE SEQUENCE [LARGE SCALE GENOMIC DNA]</scope>
    <source>
        <strain evidence="4 5">RB5</strain>
    </source>
</reference>
<feature type="repeat" description="TPR" evidence="1">
    <location>
        <begin position="986"/>
        <end position="1019"/>
    </location>
</feature>
<accession>A0A7K0CNF1</accession>
<name>A0A7K0CNF1_9ACTN</name>
<feature type="repeat" description="TPR" evidence="1">
    <location>
        <begin position="1256"/>
        <end position="1289"/>
    </location>
</feature>
<feature type="domain" description="Ancillary SecYEG translocon subunit/Cell division coordinator CpoB TPR" evidence="3">
    <location>
        <begin position="912"/>
        <end position="1019"/>
    </location>
</feature>
<dbReference type="SUPFAM" id="SSF48452">
    <property type="entry name" value="TPR-like"/>
    <property type="match status" value="2"/>
</dbReference>
<dbReference type="InterPro" id="IPR018704">
    <property type="entry name" value="SecYEG/CpoB_TPR"/>
</dbReference>
<dbReference type="OrthoDB" id="4532668at2"/>
<proteinExistence type="predicted"/>
<keyword evidence="5" id="KW-1185">Reference proteome</keyword>
<evidence type="ECO:0000256" key="1">
    <source>
        <dbReference type="PROSITE-ProRule" id="PRU00339"/>
    </source>
</evidence>
<dbReference type="PROSITE" id="PS50005">
    <property type="entry name" value="TPR"/>
    <property type="match status" value="2"/>
</dbReference>
<dbReference type="InterPro" id="IPR019734">
    <property type="entry name" value="TPR_rpt"/>
</dbReference>
<dbReference type="Pfam" id="PF13432">
    <property type="entry name" value="TPR_16"/>
    <property type="match status" value="3"/>
</dbReference>
<dbReference type="PANTHER" id="PTHR12558:SF13">
    <property type="entry name" value="CELL DIVISION CYCLE PROTEIN 27 HOMOLOG"/>
    <property type="match status" value="1"/>
</dbReference>
<comment type="caution">
    <text evidence="4">The sequence shown here is derived from an EMBL/GenBank/DDBJ whole genome shotgun (WGS) entry which is preliminary data.</text>
</comment>
<dbReference type="PANTHER" id="PTHR12558">
    <property type="entry name" value="CELL DIVISION CYCLE 16,23,27"/>
    <property type="match status" value="1"/>
</dbReference>
<dbReference type="InterPro" id="IPR009003">
    <property type="entry name" value="Peptidase_S1_PA"/>
</dbReference>
<dbReference type="Gene3D" id="1.25.40.10">
    <property type="entry name" value="Tetratricopeptide repeat domain"/>
    <property type="match status" value="4"/>
</dbReference>
<evidence type="ECO:0000313" key="5">
    <source>
        <dbReference type="Proteomes" id="UP000466345"/>
    </source>
</evidence>
<dbReference type="InterPro" id="IPR043504">
    <property type="entry name" value="Peptidase_S1_PA_chymotrypsin"/>
</dbReference>
<feature type="region of interest" description="Disordered" evidence="2">
    <location>
        <begin position="750"/>
        <end position="781"/>
    </location>
</feature>
<feature type="region of interest" description="Disordered" evidence="2">
    <location>
        <begin position="237"/>
        <end position="272"/>
    </location>
</feature>
<sequence length="1496" mass="159544">MTAERERPPWLVRVHRASGGGPPDGAGLLCGPRHILTCAHVVSPAGRMPEGPVWIRFQNVDHDELLPATVVPEGWHPVSRGGSPHSTATADVAVLELAADPPPGAGPAPLVRTSAGVWHHHFHSYGFPAKSGGGRPVSGTVVGPIGAQWLHLEATEGWTPEPGFSGAPVWDDQNDGVIGMLTAREKPGSAAANRATYAIRTEALAGYWPPLKPLVREPPPDERQAALQSRLALPLTADGNLPPVRDVDPYQIGVSPSAYSQPRPDGRRPDAYVPRRATDEELDAALDAAADAASDSPLVLLTGPSKAGKSRTLFELLLRRMPDARLLVPAADRSAPGDLSRLQLPPGPEPVVLWLDELEHYVGPGGLDLPALRRFTQGRPRVVVVASITSLQYRQLHARPDEQGRMARGLLRLARRVELPQQLDAEDLADADRHYPRESFTTRGIGQVLVAAPELEQRLASGFEECPAGWAVTRAAADRRRMGLGGAVPEAELFRIFAAYVRHFHPSLDADETAFRAGLAWARDPVVAQVALLYAEQPAGDDGERAYAVFPYIPDYLDGRSRDPDAAVPAFAWRLTVGDDTPRSASAPGADLLTVAITAMARDEQDAAIRALRRLLDGAGTPYDRAWAAVLLGELHLGRNEFAEGIGCLERALEYGVPEVEPLAQVELAGALMVGDRERAGELLASAMECGDRQVALLAKQGYASLLVLRGEHERALAVLEEVLNAGDDEVVALARWRIGDMLAGEGGGGVLRGSQPLQGTAPGSGNPGRTGLLRPRDSGDTLAGNSQWALPRRVDASMATPVTQLAKTTYSAVLVNQGKLEDAEAMLRQVIAEGHPLAAPLAGASLGDLLWQLDREDEARRLLEEAVAGGHPLVAPLARTTLGALLLDVPGEAERGAGLLRGVAGSGHPDQAPRAAFVLGTWHANSGEPERAGHRLRAATGSGHPDWGPAAELVLAGLALQNDEVERGERMLGDLGRAGHREIGPAAYDLLGDLLAELERYDEAETAYRQAIATGHDNWATVARIDLALMLAGHTDPGESEGVGTVLVLLGDAERSGHPEMSPRAALLQGQLLAELGRRAEAESAFRRAVGTGHENWAHEARIDLALLLAGASNPARPWTLDTSARLLQEATAAPDEAQAAWATTLLGRVRLAQGEQAEGLGLLREAAGRNQGTVSAAARYFVAKELLDNGTADGRKEAEALLERLVRDESPESASVTDVARATLGVLRLRQGEHEAANELLTAAEESGNTEAMAEVYTGRGEYLLDIGEADDAAELLEAALALEDADTAPRATLFLGMAYLALQRREDARTRLTQALELGGPGVESPARRYLGTVLAQLERPAEAEEVLLPLASAEGDPERPRALLMLARLAHDNDRPGVAAERFEMAITCGDPATEAEALEDYRRFLRETGRWDRLAEIQSPTAAAPALPEPVRPSALPALTLALLGTVAGAQRQEREARYWYRRALAAPDADGAHELARARLEEGGEEARAD</sequence>
<dbReference type="Pfam" id="PF09976">
    <property type="entry name" value="TPR_21"/>
    <property type="match status" value="1"/>
</dbReference>
<dbReference type="Gene3D" id="2.40.10.10">
    <property type="entry name" value="Trypsin-like serine proteases"/>
    <property type="match status" value="2"/>
</dbReference>
<evidence type="ECO:0000259" key="3">
    <source>
        <dbReference type="Pfam" id="PF09976"/>
    </source>
</evidence>
<dbReference type="Proteomes" id="UP000466345">
    <property type="component" value="Unassembled WGS sequence"/>
</dbReference>
<dbReference type="EMBL" id="WEGJ01000026">
    <property type="protein sequence ID" value="MQY14941.1"/>
    <property type="molecule type" value="Genomic_DNA"/>
</dbReference>
<protein>
    <recommendedName>
        <fullName evidence="3">Ancillary SecYEG translocon subunit/Cell division coordinator CpoB TPR domain-containing protein</fullName>
    </recommendedName>
</protein>